<comment type="similarity">
    <text evidence="1">Belongs to the aldolase LacD family.</text>
</comment>
<keyword evidence="2" id="KW-0456">Lyase</keyword>
<dbReference type="PANTHER" id="PTHR39340:SF1">
    <property type="entry name" value="SULFOFRUCTOSEPHOSPHATE ALDOLASE"/>
    <property type="match status" value="1"/>
</dbReference>
<evidence type="ECO:0008006" key="5">
    <source>
        <dbReference type="Google" id="ProtNLM"/>
    </source>
</evidence>
<gene>
    <name evidence="3" type="ORF">B5766_12540</name>
</gene>
<dbReference type="GO" id="GO:0061595">
    <property type="term" value="F:6-deoxy-6-sulfofructose-1-phosphate aldolase activity"/>
    <property type="evidence" value="ECO:0007669"/>
    <property type="project" value="TreeGrafter"/>
</dbReference>
<protein>
    <recommendedName>
        <fullName evidence="5">Aldolase</fullName>
    </recommendedName>
</protein>
<evidence type="ECO:0000256" key="1">
    <source>
        <dbReference type="ARBA" id="ARBA00008679"/>
    </source>
</evidence>
<dbReference type="PANTHER" id="PTHR39340">
    <property type="entry name" value="SULFOFRUCTOSEPHOSPHATE ALDOLASE"/>
    <property type="match status" value="1"/>
</dbReference>
<sequence length="295" mass="31986">MNAVPARELSDLQRPSGGFAMLAIDQREAMRAMFSEHMAESETASDELVSDFKVSAARVLTPLASAVLVDRQFALARFLSEPIVDPACAIIAAADEFIPGPGEFVADVQIDRNLDLKSLRVQGVKALKLLVIHRPDGDRQATIDMVQEFTELCRENGLISIIEPVAKAPRDGRDWNWQREVVIAAEYLGHLGAQLYKSEVPLHGVGADEELLSACHDLHDRISSPWVVLSSGVDADLFPRAVSIACEAGASGFLAGRAVWRNCIAPSGYATCLETSAVNRLRLLGETVDAALARR</sequence>
<dbReference type="Pfam" id="PF01791">
    <property type="entry name" value="DeoC"/>
    <property type="match status" value="1"/>
</dbReference>
<accession>A0A2A6FNC9</accession>
<dbReference type="SMART" id="SM01133">
    <property type="entry name" value="DeoC"/>
    <property type="match status" value="1"/>
</dbReference>
<dbReference type="SUPFAM" id="SSF51569">
    <property type="entry name" value="Aldolase"/>
    <property type="match status" value="1"/>
</dbReference>
<dbReference type="EMBL" id="NAEP01000059">
    <property type="protein sequence ID" value="PDQ34259.1"/>
    <property type="molecule type" value="Genomic_DNA"/>
</dbReference>
<dbReference type="InterPro" id="IPR050552">
    <property type="entry name" value="LacD_aldolase"/>
</dbReference>
<dbReference type="InterPro" id="IPR013785">
    <property type="entry name" value="Aldolase_TIM"/>
</dbReference>
<dbReference type="GO" id="GO:1902777">
    <property type="term" value="P:6-sulfoquinovose(1-) catabolic process"/>
    <property type="evidence" value="ECO:0007669"/>
    <property type="project" value="TreeGrafter"/>
</dbReference>
<evidence type="ECO:0000313" key="3">
    <source>
        <dbReference type="EMBL" id="PDQ34259.1"/>
    </source>
</evidence>
<comment type="caution">
    <text evidence="3">The sequence shown here is derived from an EMBL/GenBank/DDBJ whole genome shotgun (WGS) entry which is preliminary data.</text>
</comment>
<reference evidence="4" key="1">
    <citation type="submission" date="2017-03" db="EMBL/GenBank/DDBJ databases">
        <authorList>
            <person name="Lund M.B."/>
        </authorList>
    </citation>
    <scope>NUCLEOTIDE SEQUENCE [LARGE SCALE GENOMIC DNA]</scope>
</reference>
<name>A0A2A6FNC9_9MICO</name>
<dbReference type="Gene3D" id="3.20.20.70">
    <property type="entry name" value="Aldolase class I"/>
    <property type="match status" value="1"/>
</dbReference>
<dbReference type="Proteomes" id="UP000219994">
    <property type="component" value="Unassembled WGS sequence"/>
</dbReference>
<evidence type="ECO:0000256" key="2">
    <source>
        <dbReference type="ARBA" id="ARBA00023239"/>
    </source>
</evidence>
<organism evidence="3 4">
    <name type="scientific">Candidatus Lumbricidiphila eiseniae</name>
    <dbReference type="NCBI Taxonomy" id="1969409"/>
    <lineage>
        <taxon>Bacteria</taxon>
        <taxon>Bacillati</taxon>
        <taxon>Actinomycetota</taxon>
        <taxon>Actinomycetes</taxon>
        <taxon>Micrococcales</taxon>
        <taxon>Microbacteriaceae</taxon>
        <taxon>Candidatus Lumbricidiphila</taxon>
    </lineage>
</organism>
<proteinExistence type="inferred from homology"/>
<dbReference type="InterPro" id="IPR002915">
    <property type="entry name" value="DeoC/FbaB/LacD_aldolase"/>
</dbReference>
<evidence type="ECO:0000313" key="4">
    <source>
        <dbReference type="Proteomes" id="UP000219994"/>
    </source>
</evidence>
<dbReference type="AlphaFoldDB" id="A0A2A6FNC9"/>